<feature type="domain" description="CBS" evidence="3">
    <location>
        <begin position="301"/>
        <end position="359"/>
    </location>
</feature>
<dbReference type="Pfam" id="PF00571">
    <property type="entry name" value="CBS"/>
    <property type="match status" value="2"/>
</dbReference>
<dbReference type="Pfam" id="PF00903">
    <property type="entry name" value="Glyoxalase"/>
    <property type="match status" value="1"/>
</dbReference>
<evidence type="ECO:0000313" key="6">
    <source>
        <dbReference type="Proteomes" id="UP000094849"/>
    </source>
</evidence>
<dbReference type="CDD" id="cd06587">
    <property type="entry name" value="VOC"/>
    <property type="match status" value="1"/>
</dbReference>
<dbReference type="Proteomes" id="UP000094849">
    <property type="component" value="Unassembled WGS sequence"/>
</dbReference>
<dbReference type="RefSeq" id="WP_069004766.1">
    <property type="nucleotide sequence ID" value="NZ_LVJW01000003.1"/>
</dbReference>
<keyword evidence="6" id="KW-1185">Reference proteome</keyword>
<protein>
    <recommendedName>
        <fullName evidence="7">Glyoxalase</fullName>
    </recommendedName>
</protein>
<evidence type="ECO:0000259" key="4">
    <source>
        <dbReference type="PROSITE" id="PS51819"/>
    </source>
</evidence>
<feature type="domain" description="CBS" evidence="3">
    <location>
        <begin position="215"/>
        <end position="272"/>
    </location>
</feature>
<dbReference type="SMART" id="SM00116">
    <property type="entry name" value="CBS"/>
    <property type="match status" value="2"/>
</dbReference>
<dbReference type="Gene3D" id="3.10.180.10">
    <property type="entry name" value="2,3-Dihydroxybiphenyl 1,2-Dioxygenase, domain 1"/>
    <property type="match status" value="1"/>
</dbReference>
<organism evidence="5 6">
    <name type="scientific">Candidatus Thiodiazotropha endoloripes</name>
    <dbReference type="NCBI Taxonomy" id="1818881"/>
    <lineage>
        <taxon>Bacteria</taxon>
        <taxon>Pseudomonadati</taxon>
        <taxon>Pseudomonadota</taxon>
        <taxon>Gammaproteobacteria</taxon>
        <taxon>Chromatiales</taxon>
        <taxon>Sedimenticolaceae</taxon>
        <taxon>Candidatus Thiodiazotropha</taxon>
    </lineage>
</organism>
<dbReference type="PROSITE" id="PS51371">
    <property type="entry name" value="CBS"/>
    <property type="match status" value="2"/>
</dbReference>
<dbReference type="Gene3D" id="3.10.580.10">
    <property type="entry name" value="CBS-domain"/>
    <property type="match status" value="1"/>
</dbReference>
<comment type="caution">
    <text evidence="5">The sequence shown here is derived from an EMBL/GenBank/DDBJ whole genome shotgun (WGS) entry which is preliminary data.</text>
</comment>
<gene>
    <name evidence="5" type="ORF">A3196_09825</name>
</gene>
<evidence type="ECO:0008006" key="7">
    <source>
        <dbReference type="Google" id="ProtNLM"/>
    </source>
</evidence>
<dbReference type="PANTHER" id="PTHR43080:SF2">
    <property type="entry name" value="CBS DOMAIN-CONTAINING PROTEIN"/>
    <property type="match status" value="1"/>
</dbReference>
<reference evidence="5 6" key="1">
    <citation type="submission" date="2016-03" db="EMBL/GenBank/DDBJ databases">
        <title>Chemosynthetic sulphur-oxidizing symbionts of marine invertebrate animals are capable of nitrogen fixation.</title>
        <authorList>
            <person name="Petersen J.M."/>
            <person name="Kemper A."/>
            <person name="Gruber-Vodicka H."/>
            <person name="Cardini U."/>
            <person name="Geest Mvander."/>
            <person name="Kleiner M."/>
            <person name="Bulgheresi S."/>
            <person name="Fussmann M."/>
            <person name="Herbold C."/>
            <person name="Seah B.K.B."/>
            <person name="Antony C.Paul."/>
            <person name="Liu D."/>
            <person name="Belitz A."/>
            <person name="Weber M."/>
        </authorList>
    </citation>
    <scope>NUCLEOTIDE SEQUENCE [LARGE SCALE GENOMIC DNA]</scope>
    <source>
        <strain evidence="5">G_D</strain>
    </source>
</reference>
<dbReference type="STRING" id="1818881.A3196_09825"/>
<keyword evidence="1 2" id="KW-0129">CBS domain</keyword>
<dbReference type="InterPro" id="IPR037523">
    <property type="entry name" value="VOC_core"/>
</dbReference>
<dbReference type="InterPro" id="IPR029068">
    <property type="entry name" value="Glyas_Bleomycin-R_OHBP_Dase"/>
</dbReference>
<dbReference type="OrthoDB" id="9790355at2"/>
<dbReference type="CDD" id="cd04586">
    <property type="entry name" value="CBS_pair_BON_assoc"/>
    <property type="match status" value="1"/>
</dbReference>
<dbReference type="PANTHER" id="PTHR43080">
    <property type="entry name" value="CBS DOMAIN-CONTAINING PROTEIN CBSX3, MITOCHONDRIAL"/>
    <property type="match status" value="1"/>
</dbReference>
<feature type="domain" description="VOC" evidence="4">
    <location>
        <begin position="7"/>
        <end position="135"/>
    </location>
</feature>
<dbReference type="AlphaFoldDB" id="A0A1E2UQP6"/>
<name>A0A1E2UQP6_9GAMM</name>
<accession>A0A1E2UQP6</accession>
<evidence type="ECO:0000256" key="2">
    <source>
        <dbReference type="PROSITE-ProRule" id="PRU00703"/>
    </source>
</evidence>
<dbReference type="InterPro" id="IPR004360">
    <property type="entry name" value="Glyas_Fos-R_dOase_dom"/>
</dbReference>
<evidence type="ECO:0000313" key="5">
    <source>
        <dbReference type="EMBL" id="ODB97039.1"/>
    </source>
</evidence>
<dbReference type="PROSITE" id="PS51819">
    <property type="entry name" value="VOC"/>
    <property type="match status" value="1"/>
</dbReference>
<evidence type="ECO:0000256" key="1">
    <source>
        <dbReference type="ARBA" id="ARBA00023122"/>
    </source>
</evidence>
<dbReference type="InterPro" id="IPR051257">
    <property type="entry name" value="Diverse_CBS-Domain"/>
</dbReference>
<evidence type="ECO:0000259" key="3">
    <source>
        <dbReference type="PROSITE" id="PS51371"/>
    </source>
</evidence>
<sequence length="362" mass="40390">MKTEFTGIHHTAFATHDINLTVKFWRDLLGMRLVYAYGSPGYRQYFFLVSGNNRISFFEWHDVEPIRPRRHGDPVKGSFVFDHIAIGVPDKNALWDIMSRLDAAGFHCSDIIDHGCFLSIYSYDPNGIPIEFSCEVPGHDLFWNPVMKDLAATSDFLTEPNPVPGQWPKPEPVSEEERVIVPGEGKDFFPETPDRTNVSTPTSVAEGAMKVRDVMHRGVYTTTVNDTIRSVAETIANEKISGLPVVDENNRLVGVISEKDILKALLPGYTQFLEDPAQALDFHAMESSYGGVLQKSVGELMSPSVISIGIDAPVMKAAAQMDLHSFRRIPVVDQDCRLAGIISLSDIHHAIFMRELEDASDR</sequence>
<dbReference type="SUPFAM" id="SSF54593">
    <property type="entry name" value="Glyoxalase/Bleomycin resistance protein/Dihydroxybiphenyl dioxygenase"/>
    <property type="match status" value="1"/>
</dbReference>
<dbReference type="EMBL" id="LVJZ01000003">
    <property type="protein sequence ID" value="ODB97039.1"/>
    <property type="molecule type" value="Genomic_DNA"/>
</dbReference>
<dbReference type="SUPFAM" id="SSF54631">
    <property type="entry name" value="CBS-domain pair"/>
    <property type="match status" value="1"/>
</dbReference>
<dbReference type="InterPro" id="IPR000644">
    <property type="entry name" value="CBS_dom"/>
</dbReference>
<proteinExistence type="predicted"/>
<dbReference type="InterPro" id="IPR046342">
    <property type="entry name" value="CBS_dom_sf"/>
</dbReference>